<dbReference type="InterPro" id="IPR011990">
    <property type="entry name" value="TPR-like_helical_dom_sf"/>
</dbReference>
<evidence type="ECO:0000313" key="3">
    <source>
        <dbReference type="EMBL" id="KAJ4500910.1"/>
    </source>
</evidence>
<dbReference type="PANTHER" id="PTHR22904:SF523">
    <property type="entry name" value="STRESS-INDUCED-PHOSPHOPROTEIN 1"/>
    <property type="match status" value="1"/>
</dbReference>
<protein>
    <recommendedName>
        <fullName evidence="5">TPR-like protein</fullName>
    </recommendedName>
</protein>
<dbReference type="Gene3D" id="1.25.40.10">
    <property type="entry name" value="Tetratricopeptide repeat domain"/>
    <property type="match status" value="1"/>
</dbReference>
<name>A0ABQ8VZG9_9AGAR</name>
<keyword evidence="1" id="KW-0677">Repeat</keyword>
<evidence type="ECO:0008006" key="5">
    <source>
        <dbReference type="Google" id="ProtNLM"/>
    </source>
</evidence>
<dbReference type="PANTHER" id="PTHR22904">
    <property type="entry name" value="TPR REPEAT CONTAINING PROTEIN"/>
    <property type="match status" value="1"/>
</dbReference>
<evidence type="ECO:0000256" key="1">
    <source>
        <dbReference type="ARBA" id="ARBA00022737"/>
    </source>
</evidence>
<keyword evidence="4" id="KW-1185">Reference proteome</keyword>
<proteinExistence type="predicted"/>
<gene>
    <name evidence="3" type="ORF">C8R41DRAFT_809384</name>
</gene>
<dbReference type="InterPro" id="IPR019734">
    <property type="entry name" value="TPR_rpt"/>
</dbReference>
<sequence>MFHLVARASFKFSIVSTDHSHPMQTMTNEIQKLKTEGNAFFVQKKYFEACAKYSEGILLGADDNPILYANRAACRIAMSLYMDALEDARKATEIDPTYPKGWFRLASALEGIGQYAQSVTMYEKTIKVLSELPTPPIALKKECEVNLARARKAVVPWTGRPEHGIEVKIDSGLLPWQAAEKILSESSVVSRSVCSLPRSLSVRHQVESFLKSAWSIFFANKDFMEASGKLKEMKRVGTSENLQTVKARLGVLEDMSNALLRDSRVFRVQESDFLMKLNDQVRSEANHFKAWSPETGPEILQGEVMKRLWKEGWDSVRPALTHIVRHWIIAGYVISRVVNNFQLGVEFHRNALNMINWGRKVWKDVPKSERGVIFDLSFRRGVWNMYLDTLIGASAHVGIEDLVLLETIFAEADALLQDLEKNPYDPNDFDHPDPGFKLSFFETIKGNAFASKALYHNMLGNFGKDQKVETVRKHYTSAMELYILAAACLPEDDENHPWYLNCAYNFMETANAPTSLVMDVLEKIRISVPTMQKIWCQNPSHTKKFREDVYVKLLKIEEHAKSLIAHEVITLEGPFNWSIIKTLPLV</sequence>
<organism evidence="3 4">
    <name type="scientific">Lentinula lateritia</name>
    <dbReference type="NCBI Taxonomy" id="40482"/>
    <lineage>
        <taxon>Eukaryota</taxon>
        <taxon>Fungi</taxon>
        <taxon>Dikarya</taxon>
        <taxon>Basidiomycota</taxon>
        <taxon>Agaricomycotina</taxon>
        <taxon>Agaricomycetes</taxon>
        <taxon>Agaricomycetidae</taxon>
        <taxon>Agaricales</taxon>
        <taxon>Marasmiineae</taxon>
        <taxon>Omphalotaceae</taxon>
        <taxon>Lentinula</taxon>
    </lineage>
</organism>
<reference evidence="3" key="1">
    <citation type="submission" date="2022-08" db="EMBL/GenBank/DDBJ databases">
        <title>A Global Phylogenomic Analysis of the Shiitake Genus Lentinula.</title>
        <authorList>
            <consortium name="DOE Joint Genome Institute"/>
            <person name="Sierra-Patev S."/>
            <person name="Min B."/>
            <person name="Naranjo-Ortiz M."/>
            <person name="Looney B."/>
            <person name="Konkel Z."/>
            <person name="Slot J.C."/>
            <person name="Sakamoto Y."/>
            <person name="Steenwyk J.L."/>
            <person name="Rokas A."/>
            <person name="Carro J."/>
            <person name="Camarero S."/>
            <person name="Ferreira P."/>
            <person name="Molpeceres G."/>
            <person name="Ruiz-Duenas F.J."/>
            <person name="Serrano A."/>
            <person name="Henrissat B."/>
            <person name="Drula E."/>
            <person name="Hughes K.W."/>
            <person name="Mata J.L."/>
            <person name="Ishikawa N.K."/>
            <person name="Vargas-Isla R."/>
            <person name="Ushijima S."/>
            <person name="Smith C.A."/>
            <person name="Ahrendt S."/>
            <person name="Andreopoulos W."/>
            <person name="He G."/>
            <person name="Labutti K."/>
            <person name="Lipzen A."/>
            <person name="Ng V."/>
            <person name="Riley R."/>
            <person name="Sandor L."/>
            <person name="Barry K."/>
            <person name="Martinez A.T."/>
            <person name="Xiao Y."/>
            <person name="Gibbons J.G."/>
            <person name="Terashima K."/>
            <person name="Grigoriev I.V."/>
            <person name="Hibbett D.S."/>
        </authorList>
    </citation>
    <scope>NUCLEOTIDE SEQUENCE</scope>
    <source>
        <strain evidence="3">RHP3577 ss4</strain>
    </source>
</reference>
<dbReference type="SUPFAM" id="SSF48452">
    <property type="entry name" value="TPR-like"/>
    <property type="match status" value="1"/>
</dbReference>
<accession>A0ABQ8VZG9</accession>
<keyword evidence="2" id="KW-0802">TPR repeat</keyword>
<evidence type="ECO:0000313" key="4">
    <source>
        <dbReference type="Proteomes" id="UP001150217"/>
    </source>
</evidence>
<comment type="caution">
    <text evidence="3">The sequence shown here is derived from an EMBL/GenBank/DDBJ whole genome shotgun (WGS) entry which is preliminary data.</text>
</comment>
<dbReference type="EMBL" id="JANVFT010000004">
    <property type="protein sequence ID" value="KAJ4500910.1"/>
    <property type="molecule type" value="Genomic_DNA"/>
</dbReference>
<dbReference type="Proteomes" id="UP001150217">
    <property type="component" value="Unassembled WGS sequence"/>
</dbReference>
<dbReference type="SMART" id="SM00028">
    <property type="entry name" value="TPR"/>
    <property type="match status" value="3"/>
</dbReference>
<evidence type="ECO:0000256" key="2">
    <source>
        <dbReference type="ARBA" id="ARBA00022803"/>
    </source>
</evidence>